<dbReference type="Proteomes" id="UP000007886">
    <property type="component" value="Chromosome"/>
</dbReference>
<protein>
    <recommendedName>
        <fullName evidence="4">HXXEE domain-containing protein</fullName>
    </recommendedName>
</protein>
<keyword evidence="3" id="KW-1185">Reference proteome</keyword>
<gene>
    <name evidence="2" type="ORF">S23_20750</name>
</gene>
<evidence type="ECO:0008006" key="4">
    <source>
        <dbReference type="Google" id="ProtNLM"/>
    </source>
</evidence>
<dbReference type="AlphaFoldDB" id="A0AAI8MC82"/>
<feature type="transmembrane region" description="Helical" evidence="1">
    <location>
        <begin position="6"/>
        <end position="28"/>
    </location>
</feature>
<evidence type="ECO:0000256" key="1">
    <source>
        <dbReference type="SAM" id="Phobius"/>
    </source>
</evidence>
<keyword evidence="1" id="KW-0472">Membrane</keyword>
<organism evidence="2 3">
    <name type="scientific">Bradyrhizobium cosmicum</name>
    <dbReference type="NCBI Taxonomy" id="1404864"/>
    <lineage>
        <taxon>Bacteria</taxon>
        <taxon>Pseudomonadati</taxon>
        <taxon>Pseudomonadota</taxon>
        <taxon>Alphaproteobacteria</taxon>
        <taxon>Hyphomicrobiales</taxon>
        <taxon>Nitrobacteraceae</taxon>
        <taxon>Bradyrhizobium</taxon>
    </lineage>
</organism>
<dbReference type="InterPro" id="IPR025671">
    <property type="entry name" value="HXXEE"/>
</dbReference>
<reference evidence="2 3" key="1">
    <citation type="journal article" date="2012" name="Microbes Environ.">
        <title>Complete genome sequence of Bradyrhizobium sp. S23321: insights into symbiosis evolution in soil oligotrophs.</title>
        <authorList>
            <person name="Okubo T."/>
            <person name="Tsukui T."/>
            <person name="Maita H."/>
            <person name="Okamoto S."/>
            <person name="Oshima K."/>
            <person name="Fujisawa T."/>
            <person name="Saito A."/>
            <person name="Futamata H."/>
            <person name="Hattori R."/>
            <person name="Shimomura Y."/>
            <person name="Haruta S."/>
            <person name="Morimoto S."/>
            <person name="Wang Y."/>
            <person name="Sakai Y."/>
            <person name="Hattori M."/>
            <person name="Aizawa S."/>
            <person name="Nagashima K.V.P."/>
            <person name="Masuda S."/>
            <person name="Hattori T."/>
            <person name="Yamashita A."/>
            <person name="Bao Z."/>
            <person name="Hayatsu M."/>
            <person name="Kajiya-Kanegae H."/>
            <person name="Yoshinaga I."/>
            <person name="Sakamoto K."/>
            <person name="Toyota K."/>
            <person name="Nakao M."/>
            <person name="Kohara M."/>
            <person name="Anda M."/>
            <person name="Niwa R."/>
            <person name="Jung-Hwan P."/>
            <person name="Sameshima-Saito R."/>
            <person name="Tokuda S."/>
            <person name="Yamamoto S."/>
            <person name="Yamamoto S."/>
            <person name="Yokoyama T."/>
            <person name="Akutsu T."/>
            <person name="Nakamura Y."/>
            <person name="Nakahira-Yanaka Y."/>
            <person name="Takada Hoshino Y."/>
            <person name="Hirakawa H."/>
            <person name="Mitsui H."/>
            <person name="Terasawa K."/>
            <person name="Itakura M."/>
            <person name="Sato S."/>
            <person name="Ikeda-Ohtsubo W."/>
            <person name="Sakakura N."/>
            <person name="Kaminuma E."/>
            <person name="Minamisawa K."/>
        </authorList>
    </citation>
    <scope>NUCLEOTIDE SEQUENCE [LARGE SCALE GENOMIC DNA]</scope>
    <source>
        <strain evidence="2 3">S23321</strain>
    </source>
</reference>
<feature type="transmembrane region" description="Helical" evidence="1">
    <location>
        <begin position="148"/>
        <end position="166"/>
    </location>
</feature>
<accession>A0AAI8MC82</accession>
<feature type="transmembrane region" description="Helical" evidence="1">
    <location>
        <begin position="123"/>
        <end position="142"/>
    </location>
</feature>
<keyword evidence="1" id="KW-0812">Transmembrane</keyword>
<evidence type="ECO:0000313" key="3">
    <source>
        <dbReference type="Proteomes" id="UP000007886"/>
    </source>
</evidence>
<dbReference type="KEGG" id="brs:S23_20750"/>
<feature type="transmembrane region" description="Helical" evidence="1">
    <location>
        <begin position="178"/>
        <end position="200"/>
    </location>
</feature>
<dbReference type="EMBL" id="AP012279">
    <property type="protein sequence ID" value="BAL75288.1"/>
    <property type="molecule type" value="Genomic_DNA"/>
</dbReference>
<sequence>MQTHWFYTVWPFIGLGGAVVMIAILLMTDTFRGNTTVSRWRDLVWLAWLAVPLYWLHQLEEYSLPVIGLNYSLPDMVCKNFGFEPYPACPIPLPFYPLVNIALMWFGAPLAAYLSRRNILIGLSYWGLLLANGLLHTAGGIAQGAYNTGLWTAAILFVPLSLWVIYACAIRGPYNGKVVGVAFAAGALTHVLLFIGYGLFKSGVIGSTGLLVYAAVIGFTPIILAALAIRFFKPELLRPDEHHYRRDR</sequence>
<proteinExistence type="predicted"/>
<feature type="transmembrane region" description="Helical" evidence="1">
    <location>
        <begin position="95"/>
        <end position="114"/>
    </location>
</feature>
<name>A0AAI8MC82_9BRAD</name>
<dbReference type="Pfam" id="PF13787">
    <property type="entry name" value="HXXEE"/>
    <property type="match status" value="1"/>
</dbReference>
<keyword evidence="1" id="KW-1133">Transmembrane helix</keyword>
<evidence type="ECO:0000313" key="2">
    <source>
        <dbReference type="EMBL" id="BAL75288.1"/>
    </source>
</evidence>
<feature type="transmembrane region" description="Helical" evidence="1">
    <location>
        <begin position="212"/>
        <end position="232"/>
    </location>
</feature>